<reference evidence="1" key="1">
    <citation type="submission" date="2018-11" db="EMBL/GenBank/DDBJ databases">
        <authorList>
            <consortium name="Pathogen Informatics"/>
        </authorList>
    </citation>
    <scope>NUCLEOTIDE SEQUENCE</scope>
</reference>
<accession>A0A448WFC4</accession>
<dbReference type="EMBL" id="CAAALY010008937">
    <property type="protein sequence ID" value="VEL10409.1"/>
    <property type="molecule type" value="Genomic_DNA"/>
</dbReference>
<protein>
    <submittedName>
        <fullName evidence="1">Uncharacterized protein</fullName>
    </submittedName>
</protein>
<evidence type="ECO:0000313" key="1">
    <source>
        <dbReference type="EMBL" id="VEL10409.1"/>
    </source>
</evidence>
<dbReference type="Proteomes" id="UP000784294">
    <property type="component" value="Unassembled WGS sequence"/>
</dbReference>
<evidence type="ECO:0000313" key="2">
    <source>
        <dbReference type="Proteomes" id="UP000784294"/>
    </source>
</evidence>
<sequence length="69" mass="7765">MGRPRTGWFQMLSAASTAPVQRVSVDRTALRELTDAAMKVKTVLLFWQYLVWYLTGRPADIVVGIISKP</sequence>
<gene>
    <name evidence="1" type="ORF">PXEA_LOCUS3849</name>
</gene>
<name>A0A448WFC4_9PLAT</name>
<organism evidence="1 2">
    <name type="scientific">Protopolystoma xenopodis</name>
    <dbReference type="NCBI Taxonomy" id="117903"/>
    <lineage>
        <taxon>Eukaryota</taxon>
        <taxon>Metazoa</taxon>
        <taxon>Spiralia</taxon>
        <taxon>Lophotrochozoa</taxon>
        <taxon>Platyhelminthes</taxon>
        <taxon>Monogenea</taxon>
        <taxon>Polyopisthocotylea</taxon>
        <taxon>Polystomatidea</taxon>
        <taxon>Polystomatidae</taxon>
        <taxon>Protopolystoma</taxon>
    </lineage>
</organism>
<comment type="caution">
    <text evidence="1">The sequence shown here is derived from an EMBL/GenBank/DDBJ whole genome shotgun (WGS) entry which is preliminary data.</text>
</comment>
<proteinExistence type="predicted"/>
<dbReference type="AlphaFoldDB" id="A0A448WFC4"/>
<keyword evidence="2" id="KW-1185">Reference proteome</keyword>